<comment type="caution">
    <text evidence="6">The sequence shown here is derived from an EMBL/GenBank/DDBJ whole genome shotgun (WGS) entry which is preliminary data.</text>
</comment>
<dbReference type="SUPFAM" id="SSF47672">
    <property type="entry name" value="Transferrin receptor-like dimerisation domain"/>
    <property type="match status" value="2"/>
</dbReference>
<dbReference type="InterPro" id="IPR003137">
    <property type="entry name" value="PA_domain"/>
</dbReference>
<reference evidence="6 7" key="1">
    <citation type="journal article" date="2017" name="Mol. Ecol.">
        <title>Comparative and population genomic landscape of Phellinus noxius: A hypervariable fungus causing root rot in trees.</title>
        <authorList>
            <person name="Chung C.L."/>
            <person name="Lee T.J."/>
            <person name="Akiba M."/>
            <person name="Lee H.H."/>
            <person name="Kuo T.H."/>
            <person name="Liu D."/>
            <person name="Ke H.M."/>
            <person name="Yokoi T."/>
            <person name="Roa M.B."/>
            <person name="Lu M.J."/>
            <person name="Chang Y.Y."/>
            <person name="Ann P.J."/>
            <person name="Tsai J.N."/>
            <person name="Chen C.Y."/>
            <person name="Tzean S.S."/>
            <person name="Ota Y."/>
            <person name="Hattori T."/>
            <person name="Sahashi N."/>
            <person name="Liou R.F."/>
            <person name="Kikuchi T."/>
            <person name="Tsai I.J."/>
        </authorList>
    </citation>
    <scope>NUCLEOTIDE SEQUENCE [LARGE SCALE GENOMIC DNA]</scope>
    <source>
        <strain evidence="6 7">FFPRI411160</strain>
    </source>
</reference>
<evidence type="ECO:0000256" key="2">
    <source>
        <dbReference type="SAM" id="Phobius"/>
    </source>
</evidence>
<dbReference type="FunFam" id="3.40.630.10:FF:000101">
    <property type="entry name" value="N-acetylated alpha-linked acidic dipeptidase like 1"/>
    <property type="match status" value="1"/>
</dbReference>
<dbReference type="FunCoup" id="A0A286UMF1">
    <property type="interactions" value="43"/>
</dbReference>
<dbReference type="Pfam" id="PF04253">
    <property type="entry name" value="TFR_dimer"/>
    <property type="match status" value="1"/>
</dbReference>
<dbReference type="Proteomes" id="UP000217199">
    <property type="component" value="Unassembled WGS sequence"/>
</dbReference>
<dbReference type="GO" id="GO:0004180">
    <property type="term" value="F:carboxypeptidase activity"/>
    <property type="evidence" value="ECO:0007669"/>
    <property type="project" value="TreeGrafter"/>
</dbReference>
<dbReference type="InterPro" id="IPR039373">
    <property type="entry name" value="Peptidase_M28B"/>
</dbReference>
<dbReference type="Pfam" id="PF02225">
    <property type="entry name" value="PA"/>
    <property type="match status" value="1"/>
</dbReference>
<evidence type="ECO:0000313" key="6">
    <source>
        <dbReference type="EMBL" id="PAV20768.1"/>
    </source>
</evidence>
<feature type="transmembrane region" description="Helical" evidence="2">
    <location>
        <begin position="36"/>
        <end position="55"/>
    </location>
</feature>
<feature type="domain" description="Transferrin receptor-like dimerisation" evidence="4">
    <location>
        <begin position="863"/>
        <end position="951"/>
    </location>
</feature>
<name>A0A286UMF1_9AGAM</name>
<dbReference type="CDD" id="cd02121">
    <property type="entry name" value="PA_GCPII_like"/>
    <property type="match status" value="1"/>
</dbReference>
<dbReference type="Gene3D" id="3.50.30.30">
    <property type="match status" value="1"/>
</dbReference>
<dbReference type="PANTHER" id="PTHR10404">
    <property type="entry name" value="N-ACETYLATED-ALPHA-LINKED ACIDIC DIPEPTIDASE"/>
    <property type="match status" value="1"/>
</dbReference>
<proteinExistence type="inferred from homology"/>
<dbReference type="CDD" id="cd08022">
    <property type="entry name" value="M28_PSMA_like"/>
    <property type="match status" value="1"/>
</dbReference>
<feature type="domain" description="Peptidase M28" evidence="5">
    <location>
        <begin position="416"/>
        <end position="541"/>
    </location>
</feature>
<dbReference type="Gene3D" id="3.40.630.10">
    <property type="entry name" value="Zn peptidases"/>
    <property type="match status" value="1"/>
</dbReference>
<gene>
    <name evidence="6" type="ORF">PNOK_0339500</name>
</gene>
<dbReference type="OrthoDB" id="5841748at2759"/>
<dbReference type="AlphaFoldDB" id="A0A286UMF1"/>
<dbReference type="EMBL" id="NBII01000003">
    <property type="protein sequence ID" value="PAV20768.1"/>
    <property type="molecule type" value="Genomic_DNA"/>
</dbReference>
<dbReference type="InterPro" id="IPR046450">
    <property type="entry name" value="PA_dom_sf"/>
</dbReference>
<keyword evidence="2" id="KW-1133">Transmembrane helix</keyword>
<comment type="similarity">
    <text evidence="1">Belongs to the peptidase M28 family. M28B subfamily.</text>
</comment>
<dbReference type="SUPFAM" id="SSF52025">
    <property type="entry name" value="PA domain"/>
    <property type="match status" value="1"/>
</dbReference>
<sequence length="952" mass="106836">MSHLEEEKNELGPRAPKETIIPLHTSNSFRNKSRKILRLLVLVTSTLCLWLWVLSVRQKDDVPTRFPLEDSYIHWPMIENEVSTPKIGHPNPEHEHTHHRILNGKSAERIFLQVPNNESAIETSRRFTAKPHMAGTPGDYDTAIDFLHILQTELGIESTSERDPVYKAGSPESREATLGIVKRNTPSAWVDIYYPVLNTPLDRSIEILGDNGETVWTAQIEEIADNEELDPDAAKYAESIPTFHGLSRGGTVQGKLVYANYGRKEDYDALEESGVNFTDTIVITRYGGIFRGLKVKGAQERGAIGCLIYSDPRDDGTVRWDNGYAAYPLGPARNPTSVQRGSVQFLSLYPGDPTTPGYPSYENSTRTEGESIPKIPSLPISWNTASRLLQEIETDGKNRTIKLVNNVDVKVTPIWNTMAVIPGHIKNEIVIAGNHRDAWVLGATDPSSGTVSILEVIRGLGVLLKKGWRPLRTIVLASWDAEEYGLIGSTEWGEDFADFIDANVVGYLNLDSSVSGSRFSLAASPSLAHLVRNAAQDISHPTIPGRTLWQARLDSGPLHGLLDEEALQVWQEQWGEPLLEPEDLIHDDSLRAAIKGGEKVDVNGVPVRSATTGVRALGSGSDYTVFLQRIGIASANGGFGSTLSDPVYHYHSVYDSESWQERFGDPGFHRHVAIAKHLGLTLLRLVDSIVLPLNTTQYAYDLDLYLNKVEDIADEKGLTTDFSSLRLSIAKLQKASTALDKEKELAEKHLRRLLHKWWKHHHHKHGHGHSWHRKAQKVLKKVASWFGIDLCQKHIEKERKGEAEEHKGPRDLGLSKRMTPRIGRYPAWLKEQKEKEKVDASSDEPESFEEFLQVSAKRPRFVKKFIKAVKRVQKANKKLVAFERGFIHEDGIKDREWYRHLGVAPGKWLGYGATTFPALTEAFTFEKNTTLAKLEAKKLENLIDDLTRKLKE</sequence>
<dbReference type="PANTHER" id="PTHR10404:SF46">
    <property type="entry name" value="VACUOLAR PROTEIN SORTING-ASSOCIATED PROTEIN 70"/>
    <property type="match status" value="1"/>
</dbReference>
<evidence type="ECO:0000259" key="4">
    <source>
        <dbReference type="Pfam" id="PF04253"/>
    </source>
</evidence>
<dbReference type="InterPro" id="IPR007484">
    <property type="entry name" value="Peptidase_M28"/>
</dbReference>
<evidence type="ECO:0000313" key="7">
    <source>
        <dbReference type="Proteomes" id="UP000217199"/>
    </source>
</evidence>
<dbReference type="STRING" id="2282107.A0A286UMF1"/>
<organism evidence="6 7">
    <name type="scientific">Pyrrhoderma noxium</name>
    <dbReference type="NCBI Taxonomy" id="2282107"/>
    <lineage>
        <taxon>Eukaryota</taxon>
        <taxon>Fungi</taxon>
        <taxon>Dikarya</taxon>
        <taxon>Basidiomycota</taxon>
        <taxon>Agaricomycotina</taxon>
        <taxon>Agaricomycetes</taxon>
        <taxon>Hymenochaetales</taxon>
        <taxon>Hymenochaetaceae</taxon>
        <taxon>Pyrrhoderma</taxon>
    </lineage>
</organism>
<dbReference type="InterPro" id="IPR036757">
    <property type="entry name" value="TFR-like_dimer_dom_sf"/>
</dbReference>
<keyword evidence="7" id="KW-1185">Reference proteome</keyword>
<dbReference type="Pfam" id="PF04389">
    <property type="entry name" value="Peptidase_M28"/>
    <property type="match status" value="1"/>
</dbReference>
<dbReference type="InterPro" id="IPR007365">
    <property type="entry name" value="TFR-like_dimer_dom"/>
</dbReference>
<keyword evidence="2" id="KW-0472">Membrane</keyword>
<keyword evidence="2" id="KW-0812">Transmembrane</keyword>
<accession>A0A286UMF1</accession>
<dbReference type="SUPFAM" id="SSF53187">
    <property type="entry name" value="Zn-dependent exopeptidases"/>
    <property type="match status" value="1"/>
</dbReference>
<feature type="domain" description="PA" evidence="3">
    <location>
        <begin position="252"/>
        <end position="319"/>
    </location>
</feature>
<dbReference type="InParanoid" id="A0A286UMF1"/>
<evidence type="ECO:0000259" key="3">
    <source>
        <dbReference type="Pfam" id="PF02225"/>
    </source>
</evidence>
<evidence type="ECO:0000256" key="1">
    <source>
        <dbReference type="ARBA" id="ARBA00005634"/>
    </source>
</evidence>
<protein>
    <submittedName>
        <fullName evidence="6">Zn-dependent exopeptidase</fullName>
    </submittedName>
</protein>
<dbReference type="Gene3D" id="1.20.930.40">
    <property type="entry name" value="Transferrin receptor-like, dimerisation domain"/>
    <property type="match status" value="1"/>
</dbReference>
<evidence type="ECO:0000259" key="5">
    <source>
        <dbReference type="Pfam" id="PF04389"/>
    </source>
</evidence>